<keyword evidence="2" id="KW-0560">Oxidoreductase</keyword>
<dbReference type="PROSITE" id="PS00061">
    <property type="entry name" value="ADH_SHORT"/>
    <property type="match status" value="1"/>
</dbReference>
<dbReference type="InterPro" id="IPR020904">
    <property type="entry name" value="Sc_DH/Rdtase_CS"/>
</dbReference>
<comment type="similarity">
    <text evidence="1 3">Belongs to the short-chain dehydrogenases/reductases (SDR) family.</text>
</comment>
<dbReference type="Pfam" id="PF00106">
    <property type="entry name" value="adh_short"/>
    <property type="match status" value="1"/>
</dbReference>
<reference evidence="4 5" key="1">
    <citation type="submission" date="2019-12" db="EMBL/GenBank/DDBJ databases">
        <title>Novel species isolated from a subtropical stream in China.</title>
        <authorList>
            <person name="Lu H."/>
        </authorList>
    </citation>
    <scope>NUCLEOTIDE SEQUENCE [LARGE SCALE GENOMIC DNA]</scope>
    <source>
        <strain evidence="4 5">FT135W</strain>
    </source>
</reference>
<protein>
    <submittedName>
        <fullName evidence="4">SDR family oxidoreductase</fullName>
    </submittedName>
</protein>
<dbReference type="PRINTS" id="PR00081">
    <property type="entry name" value="GDHRDH"/>
</dbReference>
<evidence type="ECO:0000313" key="4">
    <source>
        <dbReference type="EMBL" id="MYM21081.1"/>
    </source>
</evidence>
<organism evidence="4 5">
    <name type="scientific">Duganella flavida</name>
    <dbReference type="NCBI Taxonomy" id="2692175"/>
    <lineage>
        <taxon>Bacteria</taxon>
        <taxon>Pseudomonadati</taxon>
        <taxon>Pseudomonadota</taxon>
        <taxon>Betaproteobacteria</taxon>
        <taxon>Burkholderiales</taxon>
        <taxon>Oxalobacteraceae</taxon>
        <taxon>Telluria group</taxon>
        <taxon>Duganella</taxon>
    </lineage>
</organism>
<dbReference type="NCBIfam" id="NF006117">
    <property type="entry name" value="PRK08264.1-3"/>
    <property type="match status" value="1"/>
</dbReference>
<name>A0A6L8K9P5_9BURK</name>
<dbReference type="SUPFAM" id="SSF51735">
    <property type="entry name" value="NAD(P)-binding Rossmann-fold domains"/>
    <property type="match status" value="1"/>
</dbReference>
<comment type="caution">
    <text evidence="4">The sequence shown here is derived from an EMBL/GenBank/DDBJ whole genome shotgun (WGS) entry which is preliminary data.</text>
</comment>
<dbReference type="Proteomes" id="UP000479335">
    <property type="component" value="Unassembled WGS sequence"/>
</dbReference>
<dbReference type="AlphaFoldDB" id="A0A6L8K9P5"/>
<dbReference type="RefSeq" id="WP_161004646.1">
    <property type="nucleotide sequence ID" value="NZ_WWCN01000001.1"/>
</dbReference>
<keyword evidence="5" id="KW-1185">Reference proteome</keyword>
<dbReference type="PANTHER" id="PTHR43391">
    <property type="entry name" value="RETINOL DEHYDROGENASE-RELATED"/>
    <property type="match status" value="1"/>
</dbReference>
<dbReference type="PANTHER" id="PTHR43391:SF91">
    <property type="entry name" value="OS04G0390700 PROTEIN"/>
    <property type="match status" value="1"/>
</dbReference>
<dbReference type="PRINTS" id="PR00080">
    <property type="entry name" value="SDRFAMILY"/>
</dbReference>
<dbReference type="GO" id="GO:0016491">
    <property type="term" value="F:oxidoreductase activity"/>
    <property type="evidence" value="ECO:0007669"/>
    <property type="project" value="UniProtKB-KW"/>
</dbReference>
<dbReference type="InterPro" id="IPR002347">
    <property type="entry name" value="SDR_fam"/>
</dbReference>
<accession>A0A6L8K9P5</accession>
<proteinExistence type="inferred from homology"/>
<sequence length="236" mass="23860">MNFKDSVVLVTGANRGLGKALAQAAVQAGARKVYAAARNPASVDIAGVTPIKLDVTNAADIAAAVQAIPDLTILINNAGISTGSGVTTADALQAARDELEVNFFAPLAVSHAFAPVLGRNGGGAIINVLSALSWISLPSTGTYSASKAAAWALTNGLRGELRAQNTHVLGAHMGYMDTDMTAGVDAPKSAPADIAAAIVTALQANQDEVLTDATSQQVKAGFAAPRSAYLGEPRAV</sequence>
<dbReference type="Gene3D" id="3.40.50.720">
    <property type="entry name" value="NAD(P)-binding Rossmann-like Domain"/>
    <property type="match status" value="1"/>
</dbReference>
<evidence type="ECO:0000313" key="5">
    <source>
        <dbReference type="Proteomes" id="UP000479335"/>
    </source>
</evidence>
<gene>
    <name evidence="4" type="ORF">GTP46_00255</name>
</gene>
<evidence type="ECO:0000256" key="3">
    <source>
        <dbReference type="RuleBase" id="RU000363"/>
    </source>
</evidence>
<evidence type="ECO:0000256" key="2">
    <source>
        <dbReference type="ARBA" id="ARBA00023002"/>
    </source>
</evidence>
<dbReference type="InterPro" id="IPR036291">
    <property type="entry name" value="NAD(P)-bd_dom_sf"/>
</dbReference>
<evidence type="ECO:0000256" key="1">
    <source>
        <dbReference type="ARBA" id="ARBA00006484"/>
    </source>
</evidence>
<dbReference type="NCBIfam" id="NF006119">
    <property type="entry name" value="PRK08264.1-5"/>
    <property type="match status" value="1"/>
</dbReference>
<dbReference type="EMBL" id="WWCN01000001">
    <property type="protein sequence ID" value="MYM21081.1"/>
    <property type="molecule type" value="Genomic_DNA"/>
</dbReference>
<dbReference type="GO" id="GO:0005829">
    <property type="term" value="C:cytosol"/>
    <property type="evidence" value="ECO:0007669"/>
    <property type="project" value="TreeGrafter"/>
</dbReference>